<evidence type="ECO:0000313" key="2">
    <source>
        <dbReference type="EMBL" id="SEN57464.1"/>
    </source>
</evidence>
<gene>
    <name evidence="2" type="ORF">SAMN05192574_103567</name>
</gene>
<dbReference type="AlphaFoldDB" id="A0A1H8HMW8"/>
<dbReference type="EMBL" id="FOCL01000003">
    <property type="protein sequence ID" value="SEN57464.1"/>
    <property type="molecule type" value="Genomic_DNA"/>
</dbReference>
<evidence type="ECO:0000313" key="3">
    <source>
        <dbReference type="Proteomes" id="UP000198942"/>
    </source>
</evidence>
<protein>
    <submittedName>
        <fullName evidence="2">Uncharacterized protein</fullName>
    </submittedName>
</protein>
<reference evidence="3" key="1">
    <citation type="submission" date="2016-10" db="EMBL/GenBank/DDBJ databases">
        <authorList>
            <person name="Varghese N."/>
            <person name="Submissions S."/>
        </authorList>
    </citation>
    <scope>NUCLEOTIDE SEQUENCE [LARGE SCALE GENOMIC DNA]</scope>
    <source>
        <strain evidence="3">Gh-48</strain>
    </source>
</reference>
<keyword evidence="1" id="KW-0472">Membrane</keyword>
<keyword evidence="1" id="KW-0812">Transmembrane</keyword>
<dbReference type="OrthoDB" id="797081at2"/>
<proteinExistence type="predicted"/>
<evidence type="ECO:0000256" key="1">
    <source>
        <dbReference type="SAM" id="Phobius"/>
    </source>
</evidence>
<feature type="transmembrane region" description="Helical" evidence="1">
    <location>
        <begin position="54"/>
        <end position="75"/>
    </location>
</feature>
<dbReference type="STRING" id="551995.SAMN05192574_103567"/>
<name>A0A1H8HMW8_9SPHI</name>
<sequence>MKIFRQKNRTSKTGESSSDKAAGWLASGIHKIQSKWASGMDKLYNRLSARRRKVILIAGCIAMTLYSTAVIAFSFSKIPVLIAKPVSLISPLVIPKPPASKPSGIPDYVRRIERFRSYLDSLSHTMDGRKIRDSILHNRPGLIDSIQRIEDIFCKK</sequence>
<keyword evidence="1" id="KW-1133">Transmembrane helix</keyword>
<dbReference type="RefSeq" id="WP_091210878.1">
    <property type="nucleotide sequence ID" value="NZ_FOCL01000003.1"/>
</dbReference>
<keyword evidence="3" id="KW-1185">Reference proteome</keyword>
<dbReference type="Proteomes" id="UP000198942">
    <property type="component" value="Unassembled WGS sequence"/>
</dbReference>
<organism evidence="2 3">
    <name type="scientific">Mucilaginibacter gossypiicola</name>
    <dbReference type="NCBI Taxonomy" id="551995"/>
    <lineage>
        <taxon>Bacteria</taxon>
        <taxon>Pseudomonadati</taxon>
        <taxon>Bacteroidota</taxon>
        <taxon>Sphingobacteriia</taxon>
        <taxon>Sphingobacteriales</taxon>
        <taxon>Sphingobacteriaceae</taxon>
        <taxon>Mucilaginibacter</taxon>
    </lineage>
</organism>
<accession>A0A1H8HMW8</accession>